<dbReference type="Gene3D" id="1.40.20.10">
    <property type="entry name" value="CHAD domain"/>
    <property type="match status" value="1"/>
</dbReference>
<dbReference type="InterPro" id="IPR038186">
    <property type="entry name" value="CHAD_dom_sf"/>
</dbReference>
<feature type="domain" description="CHAD" evidence="2">
    <location>
        <begin position="1"/>
        <end position="52"/>
    </location>
</feature>
<name>T0YQ66_9ZZZZ</name>
<dbReference type="PANTHER" id="PTHR39339">
    <property type="entry name" value="SLR1444 PROTEIN"/>
    <property type="match status" value="1"/>
</dbReference>
<protein>
    <submittedName>
        <fullName evidence="3">CHAD domain protein</fullName>
    </submittedName>
</protein>
<comment type="caution">
    <text evidence="3">The sequence shown here is derived from an EMBL/GenBank/DDBJ whole genome shotgun (WGS) entry which is preliminary data.</text>
</comment>
<sequence length="157" mass="17037">HRLRIRCKRLRYAIEFTGDLYGGDVKAYARQVATLQDQLGLIQDAETAAVRLEQIALGEGGASLPRATVFAMGLVAQRRIVEAENRLAKLPRAEHLVNGKLWDRAVAKMEARRKDAIETGGETAGETAVSRRPARARPVSAVAAPLARAQKVADAAQ</sequence>
<accession>T0YQ66</accession>
<evidence type="ECO:0000256" key="1">
    <source>
        <dbReference type="SAM" id="MobiDB-lite"/>
    </source>
</evidence>
<feature type="non-terminal residue" evidence="3">
    <location>
        <position position="157"/>
    </location>
</feature>
<gene>
    <name evidence="3" type="ORF">B2A_12910</name>
</gene>
<feature type="compositionally biased region" description="Low complexity" evidence="1">
    <location>
        <begin position="128"/>
        <end position="142"/>
    </location>
</feature>
<dbReference type="Pfam" id="PF05235">
    <property type="entry name" value="CHAD"/>
    <property type="match status" value="1"/>
</dbReference>
<organism evidence="3">
    <name type="scientific">mine drainage metagenome</name>
    <dbReference type="NCBI Taxonomy" id="410659"/>
    <lineage>
        <taxon>unclassified sequences</taxon>
        <taxon>metagenomes</taxon>
        <taxon>ecological metagenomes</taxon>
    </lineage>
</organism>
<dbReference type="EMBL" id="AUZZ01009321">
    <property type="protein sequence ID" value="EQD33912.1"/>
    <property type="molecule type" value="Genomic_DNA"/>
</dbReference>
<dbReference type="AlphaFoldDB" id="T0YQ66"/>
<feature type="region of interest" description="Disordered" evidence="1">
    <location>
        <begin position="116"/>
        <end position="142"/>
    </location>
</feature>
<proteinExistence type="predicted"/>
<evidence type="ECO:0000313" key="3">
    <source>
        <dbReference type="EMBL" id="EQD33912.1"/>
    </source>
</evidence>
<evidence type="ECO:0000259" key="2">
    <source>
        <dbReference type="Pfam" id="PF05235"/>
    </source>
</evidence>
<reference evidence="3" key="1">
    <citation type="submission" date="2013-08" db="EMBL/GenBank/DDBJ databases">
        <authorList>
            <person name="Mendez C."/>
            <person name="Richter M."/>
            <person name="Ferrer M."/>
            <person name="Sanchez J."/>
        </authorList>
    </citation>
    <scope>NUCLEOTIDE SEQUENCE</scope>
</reference>
<dbReference type="PANTHER" id="PTHR39339:SF1">
    <property type="entry name" value="CHAD DOMAIN-CONTAINING PROTEIN"/>
    <property type="match status" value="1"/>
</dbReference>
<dbReference type="InterPro" id="IPR007899">
    <property type="entry name" value="CHAD_dom"/>
</dbReference>
<feature type="non-terminal residue" evidence="3">
    <location>
        <position position="1"/>
    </location>
</feature>
<reference evidence="3" key="2">
    <citation type="journal article" date="2014" name="ISME J.">
        <title>Microbial stratification in low pH oxic and suboxic macroscopic growths along an acid mine drainage.</title>
        <authorList>
            <person name="Mendez-Garcia C."/>
            <person name="Mesa V."/>
            <person name="Sprenger R.R."/>
            <person name="Richter M."/>
            <person name="Diez M.S."/>
            <person name="Solano J."/>
            <person name="Bargiela R."/>
            <person name="Golyshina O.V."/>
            <person name="Manteca A."/>
            <person name="Ramos J.L."/>
            <person name="Gallego J.R."/>
            <person name="Llorente I."/>
            <person name="Martins Dos Santos V.A."/>
            <person name="Jensen O.N."/>
            <person name="Pelaez A.I."/>
            <person name="Sanchez J."/>
            <person name="Ferrer M."/>
        </authorList>
    </citation>
    <scope>NUCLEOTIDE SEQUENCE</scope>
</reference>